<reference evidence="3" key="1">
    <citation type="journal article" date="2000" name="DNA Res.">
        <title>Structural analysis of Arabidopsis thaliana chromosome 3. I. Sequence features of the regions of 4,504,864 bp covered by sixty P1 and TAC clones.</title>
        <authorList>
            <person name="Sato S."/>
            <person name="Nakamura Y."/>
            <person name="Kaneko T."/>
            <person name="Katoh T."/>
            <person name="Asamizu E."/>
            <person name="Tabata S."/>
        </authorList>
    </citation>
    <scope>NUCLEOTIDE SEQUENCE [LARGE SCALE GENOMIC DNA]</scope>
</reference>
<evidence type="ECO:0000256" key="2">
    <source>
        <dbReference type="SAM" id="SignalP"/>
    </source>
</evidence>
<dbReference type="EMBL" id="AB026649">
    <property type="protein sequence ID" value="BAB01084.1"/>
    <property type="molecule type" value="Genomic_DNA"/>
</dbReference>
<dbReference type="AlphaFoldDB" id="Q9LSD3"/>
<dbReference type="GO" id="GO:2000012">
    <property type="term" value="P:regulation of auxin polar transport"/>
    <property type="evidence" value="ECO:0007669"/>
    <property type="project" value="InterPro"/>
</dbReference>
<dbReference type="PANTHER" id="PTHR34959:SF12">
    <property type="entry name" value="LAZY1"/>
    <property type="match status" value="1"/>
</dbReference>
<dbReference type="GO" id="GO:0009630">
    <property type="term" value="P:gravitropism"/>
    <property type="evidence" value="ECO:0007669"/>
    <property type="project" value="InterPro"/>
</dbReference>
<feature type="chain" id="PRO_5004329660" evidence="2">
    <location>
        <begin position="23"/>
        <end position="328"/>
    </location>
</feature>
<evidence type="ECO:0000256" key="1">
    <source>
        <dbReference type="SAM" id="MobiDB-lite"/>
    </source>
</evidence>
<feature type="signal peptide" evidence="2">
    <location>
        <begin position="1"/>
        <end position="22"/>
    </location>
</feature>
<keyword evidence="2" id="KW-0732">Signal</keyword>
<reference key="2">
    <citation type="journal article" date="2000" name="Nature">
        <title>Sequence and analysis of chromosome 3 of the plant Arabidopsis thaliana.</title>
        <authorList>
            <consortium name="European Union Chromosome 3 Arabidopsis Sequencing Consortium"/>
            <consortium name="Institute for Genomic Research"/>
            <consortium name="Kazusa DNA Research Institute"/>
            <person name="Salanoubat M."/>
            <person name="Lemcke K."/>
            <person name="Rieger M."/>
            <person name="Ansorge W."/>
            <person name="Unseld M."/>
            <person name="Fartmann B."/>
            <person name="Valle G."/>
            <person name="Blocker H."/>
            <person name="Perez-Alonso M."/>
            <person name="Obermaier B."/>
            <person name="Delseny M."/>
            <person name="Boutry M."/>
            <person name="Grivell L.A."/>
            <person name="Mache R."/>
            <person name="Puigdomenech P."/>
            <person name="De Simone V."/>
            <person name="Choisne N."/>
            <person name="Artiguenave F."/>
            <person name="Robert C."/>
            <person name="Brottier P."/>
            <person name="Wincker P."/>
            <person name="Cattolico L."/>
            <person name="Weissenbach J."/>
            <person name="Saurin W."/>
            <person name="Quetier F."/>
            <person name="Schafer M."/>
            <person name="Muller-Auer S."/>
            <person name="Gabel C."/>
            <person name="Fuchs M."/>
            <person name="Benes V."/>
            <person name="Wurmbach E."/>
            <person name="Drzonek H."/>
            <person name="Erfle H."/>
            <person name="Jordan N."/>
            <person name="Bangert S."/>
            <person name="Wiedelmann R."/>
            <person name="Kranz H."/>
            <person name="Voss H."/>
            <person name="Holland R."/>
            <person name="Brandt P."/>
            <person name="Nyakatura G."/>
            <person name="Vezzi A."/>
            <person name="D'Angelo M."/>
            <person name="Pallavicini A."/>
            <person name="Toppo S."/>
            <person name="Simionati B."/>
            <person name="Conrad A."/>
            <person name="Hornischer K."/>
            <person name="Kauer G."/>
            <person name="Lohnert T.H."/>
            <person name="Nordsiek G."/>
            <person name="Reichelt J."/>
            <person name="Scharfe M."/>
            <person name="Schon O."/>
            <person name="Bargues M."/>
            <person name="Terol J."/>
            <person name="Climent J."/>
            <person name="Navarro P."/>
            <person name="Collado C."/>
            <person name="Perez-Perez A."/>
            <person name="Ottenwalder B."/>
            <person name="Duchemin D."/>
            <person name="Cooke R."/>
            <person name="Laudie M."/>
            <person name="Berger-Llauro C."/>
            <person name="Purnelle B."/>
            <person name="Masuy D."/>
            <person name="de Haan M."/>
            <person name="Maarse A.C."/>
            <person name="Alcaraz J.P."/>
            <person name="Cottet A."/>
            <person name="Casacuberta E."/>
            <person name="Monfort A."/>
            <person name="Argiriou A."/>
            <person name="flores M."/>
            <person name="Liguori R."/>
            <person name="Vitale D."/>
            <person name="Mannhaupt G."/>
            <person name="Haase D."/>
            <person name="Schoof H."/>
            <person name="Rudd S."/>
            <person name="Zaccaria P."/>
            <person name="Mewes H.W."/>
            <person name="Mayer K.F."/>
            <person name="Kaul S."/>
            <person name="Town C.D."/>
            <person name="Koo H.L."/>
            <person name="Tallon L.J."/>
            <person name="Jenkins J."/>
            <person name="Rooney T."/>
            <person name="Rizzo M."/>
            <person name="Walts A."/>
            <person name="Utterback T."/>
            <person name="Fujii C.Y."/>
            <person name="Shea T.P."/>
            <person name="Creasy T.H."/>
            <person name="Haas B."/>
            <person name="Maiti R."/>
            <person name="Wu D."/>
            <person name="Peterson J."/>
            <person name="Van Aken S."/>
            <person name="Pai G."/>
            <person name="Militscher J."/>
            <person name="Sellers P."/>
            <person name="Gill J.E."/>
            <person name="Feldblyum T.V."/>
            <person name="Preuss D."/>
            <person name="Lin X."/>
            <person name="Nierman W.C."/>
            <person name="Salzberg S.L."/>
            <person name="White O."/>
            <person name="Venter J.C."/>
            <person name="Fraser C.M."/>
            <person name="Kaneko T."/>
            <person name="Nakamura Y."/>
            <person name="Sato S."/>
            <person name="Kato T."/>
            <person name="Asamizu E."/>
            <person name="Sasamoto S."/>
            <person name="Kimura T."/>
            <person name="Idesawa K."/>
            <person name="Kawashima K."/>
            <person name="Kishida Y."/>
            <person name="Kiyokawa C."/>
            <person name="Kohara M."/>
            <person name="Matsumoto M."/>
            <person name="Matsuno A."/>
            <person name="Muraki A."/>
            <person name="Nakayama S."/>
            <person name="Nakazaki N."/>
            <person name="Shinpo S."/>
            <person name="Takeuchi C."/>
            <person name="Wada T."/>
            <person name="Watanabe A."/>
            <person name="Yamada M."/>
            <person name="Yasuda M."/>
            <person name="Tabata S."/>
        </authorList>
    </citation>
    <scope>NUCLEOTIDE SEQUENCE [LARGE SCALE GENOMIC DNA]</scope>
    <source>
        <strain>cv. Columbia</strain>
    </source>
</reference>
<sequence length="328" mass="37438">MLTNSLSICVLQLLSWMRTIKPNGLDSSKKFKGGLCSLRAQVFSDVQDIRTNSFSFYGHTHDPNPSKVEQDLRFDEDEFCGFLAIGTLGTDPETPKFSAMVAEEDATGEIKEMAKLIAKKLDQFLKEYPEDTRSKRVKISNECPLQDYDLFRSSIELTKGSNGRVKKKKSLLTSLFKRRQTVQGEPYIEKHSTRDAIKRVFKKLHGASSKTRNDDEDDSMSKKKKDLKKNVQTCRRKVHPVLCTTAIPQDDNEIDDRRKVDLKVPSLTGGFLGASSISEANRKRENWIKTDTECKSRYTKNTLFLHKENWIKSFLIICLLSADLVLEL</sequence>
<name>Q9LSD3_ARATH</name>
<dbReference type="PANTHER" id="PTHR34959">
    <property type="entry name" value="PROTEIN LAZY 1"/>
    <property type="match status" value="1"/>
</dbReference>
<accession>Q9LSD3</accession>
<dbReference type="ExpressionAtlas" id="Q9LSD3">
    <property type="expression patterns" value="baseline and differential"/>
</dbReference>
<protein>
    <submittedName>
        <fullName evidence="3">Uncharacterized protein</fullName>
    </submittedName>
</protein>
<proteinExistence type="predicted"/>
<organism evidence="3">
    <name type="scientific">Arabidopsis thaliana</name>
    <name type="common">Mouse-ear cress</name>
    <dbReference type="NCBI Taxonomy" id="3702"/>
    <lineage>
        <taxon>Eukaryota</taxon>
        <taxon>Viridiplantae</taxon>
        <taxon>Streptophyta</taxon>
        <taxon>Embryophyta</taxon>
        <taxon>Tracheophyta</taxon>
        <taxon>Spermatophyta</taxon>
        <taxon>Magnoliopsida</taxon>
        <taxon>eudicotyledons</taxon>
        <taxon>Gunneridae</taxon>
        <taxon>Pentapetalae</taxon>
        <taxon>rosids</taxon>
        <taxon>malvids</taxon>
        <taxon>Brassicales</taxon>
        <taxon>Brassicaceae</taxon>
        <taxon>Camelineae</taxon>
        <taxon>Arabidopsis</taxon>
    </lineage>
</organism>
<dbReference type="InterPro" id="IPR038928">
    <property type="entry name" value="LAZY1"/>
</dbReference>
<evidence type="ECO:0000313" key="3">
    <source>
        <dbReference type="EMBL" id="BAB01084.1"/>
    </source>
</evidence>
<feature type="region of interest" description="Disordered" evidence="1">
    <location>
        <begin position="203"/>
        <end position="230"/>
    </location>
</feature>